<dbReference type="SUPFAM" id="SSF51246">
    <property type="entry name" value="Rudiment single hybrid motif"/>
    <property type="match status" value="1"/>
</dbReference>
<dbReference type="GO" id="GO:0006094">
    <property type="term" value="P:gluconeogenesis"/>
    <property type="evidence" value="ECO:0007669"/>
    <property type="project" value="InterPro"/>
</dbReference>
<dbReference type="SUPFAM" id="SSF89000">
    <property type="entry name" value="post-HMGL domain-like"/>
    <property type="match status" value="1"/>
</dbReference>
<feature type="binding site" evidence="11">
    <location>
        <position position="743"/>
    </location>
    <ligand>
        <name>Mn(2+)</name>
        <dbReference type="ChEBI" id="CHEBI:29035"/>
    </ligand>
</feature>
<dbReference type="EC" id="6.4.1.1" evidence="2 8"/>
<evidence type="ECO:0000259" key="13">
    <source>
        <dbReference type="PROSITE" id="PS50968"/>
    </source>
</evidence>
<keyword evidence="6 8" id="KW-0067">ATP-binding</keyword>
<dbReference type="CDD" id="cd07937">
    <property type="entry name" value="DRE_TIM_PC_TC_5S"/>
    <property type="match status" value="1"/>
</dbReference>
<dbReference type="PROSITE" id="PS50968">
    <property type="entry name" value="BIOTINYL_LIPOYL"/>
    <property type="match status" value="1"/>
</dbReference>
<evidence type="ECO:0000256" key="3">
    <source>
        <dbReference type="ARBA" id="ARBA00022598"/>
    </source>
</evidence>
<dbReference type="FunFam" id="3.30.1490.20:FF:000003">
    <property type="entry name" value="acetyl-CoA carboxylase isoform X1"/>
    <property type="match status" value="1"/>
</dbReference>
<feature type="binding site" evidence="10">
    <location>
        <position position="615"/>
    </location>
    <ligand>
        <name>substrate</name>
    </ligand>
</feature>
<dbReference type="Gene3D" id="3.10.600.10">
    <property type="entry name" value="pyruvate carboxylase f1077a mutant domain"/>
    <property type="match status" value="1"/>
</dbReference>
<dbReference type="SUPFAM" id="SSF51569">
    <property type="entry name" value="Aldolase"/>
    <property type="match status" value="1"/>
</dbReference>
<evidence type="ECO:0000256" key="11">
    <source>
        <dbReference type="PIRSR" id="PIRSR001594-3"/>
    </source>
</evidence>
<dbReference type="NCBIfam" id="NF006761">
    <property type="entry name" value="PRK09282.1"/>
    <property type="match status" value="1"/>
</dbReference>
<feature type="binding site" evidence="10">
    <location>
        <position position="203"/>
    </location>
    <ligand>
        <name>ATP</name>
        <dbReference type="ChEBI" id="CHEBI:30616"/>
    </ligand>
</feature>
<dbReference type="Pfam" id="PF02436">
    <property type="entry name" value="PYC_OADA"/>
    <property type="match status" value="1"/>
</dbReference>
<evidence type="ECO:0000256" key="5">
    <source>
        <dbReference type="ARBA" id="ARBA00022741"/>
    </source>
</evidence>
<dbReference type="InterPro" id="IPR005930">
    <property type="entry name" value="Pyruv_COase"/>
</dbReference>
<comment type="cofactor">
    <cofactor evidence="1 8">
        <name>biotin</name>
        <dbReference type="ChEBI" id="CHEBI:57586"/>
    </cofactor>
</comment>
<dbReference type="PIRSF" id="PIRSF001594">
    <property type="entry name" value="Pyruv_carbox"/>
    <property type="match status" value="1"/>
</dbReference>
<dbReference type="PROSITE" id="PS00867">
    <property type="entry name" value="CPSASE_2"/>
    <property type="match status" value="1"/>
</dbReference>
<dbReference type="PROSITE" id="PS00866">
    <property type="entry name" value="CPSASE_1"/>
    <property type="match status" value="1"/>
</dbReference>
<comment type="function">
    <text evidence="8">Catalyzes a 2-step reaction, involving the ATP-dependent carboxylation of the covalently attached biotin in the first step and the transfer of the carboxyl group to pyruvate in the second.</text>
</comment>
<evidence type="ECO:0000259" key="14">
    <source>
        <dbReference type="PROSITE" id="PS50975"/>
    </source>
</evidence>
<dbReference type="SUPFAM" id="SSF52440">
    <property type="entry name" value="PreATP-grasp domain"/>
    <property type="match status" value="1"/>
</dbReference>
<dbReference type="NCBIfam" id="NF009554">
    <property type="entry name" value="PRK12999.1"/>
    <property type="match status" value="1"/>
</dbReference>
<dbReference type="GO" id="GO:0046872">
    <property type="term" value="F:metal ion binding"/>
    <property type="evidence" value="ECO:0007669"/>
    <property type="project" value="UniProtKB-KW"/>
</dbReference>
<evidence type="ECO:0000259" key="16">
    <source>
        <dbReference type="PROSITE" id="PS50991"/>
    </source>
</evidence>
<feature type="binding site" evidence="11">
    <location>
        <position position="543"/>
    </location>
    <ligand>
        <name>Mn(2+)</name>
        <dbReference type="ChEBI" id="CHEBI:29035"/>
    </ligand>
</feature>
<evidence type="ECO:0000256" key="9">
    <source>
        <dbReference type="PIRSR" id="PIRSR001594-1"/>
    </source>
</evidence>
<keyword evidence="18" id="KW-1185">Reference proteome</keyword>
<evidence type="ECO:0000256" key="8">
    <source>
        <dbReference type="PIRNR" id="PIRNR001594"/>
    </source>
</evidence>
<dbReference type="PANTHER" id="PTHR43778:SF2">
    <property type="entry name" value="PYRUVATE CARBOXYLASE, MITOCHONDRIAL"/>
    <property type="match status" value="1"/>
</dbReference>
<evidence type="ECO:0000256" key="12">
    <source>
        <dbReference type="PIRSR" id="PIRSR001594-4"/>
    </source>
</evidence>
<dbReference type="FunFam" id="3.40.50.20:FF:000010">
    <property type="entry name" value="Propionyl-CoA carboxylase subunit alpha"/>
    <property type="match status" value="1"/>
</dbReference>
<gene>
    <name evidence="17" type="ORF">J3U87_29925</name>
</gene>
<feature type="modified residue" description="N6-biotinyllysine" evidence="12">
    <location>
        <position position="1112"/>
    </location>
</feature>
<protein>
    <recommendedName>
        <fullName evidence="2 8">Pyruvate carboxylase</fullName>
        <ecNumber evidence="2 8">6.4.1.1</ecNumber>
    </recommendedName>
</protein>
<dbReference type="Pfam" id="PF02786">
    <property type="entry name" value="CPSase_L_D2"/>
    <property type="match status" value="1"/>
</dbReference>
<feature type="domain" description="ATP-grasp" evidence="14">
    <location>
        <begin position="123"/>
        <end position="320"/>
    </location>
</feature>
<feature type="active site" evidence="9">
    <location>
        <position position="295"/>
    </location>
</feature>
<keyword evidence="7 8" id="KW-0092">Biotin</keyword>
<comment type="catalytic activity">
    <reaction evidence="8">
        <text>hydrogencarbonate + pyruvate + ATP = oxaloacetate + ADP + phosphate + H(+)</text>
        <dbReference type="Rhea" id="RHEA:20844"/>
        <dbReference type="ChEBI" id="CHEBI:15361"/>
        <dbReference type="ChEBI" id="CHEBI:15378"/>
        <dbReference type="ChEBI" id="CHEBI:16452"/>
        <dbReference type="ChEBI" id="CHEBI:17544"/>
        <dbReference type="ChEBI" id="CHEBI:30616"/>
        <dbReference type="ChEBI" id="CHEBI:43474"/>
        <dbReference type="ChEBI" id="CHEBI:456216"/>
        <dbReference type="EC" id="6.4.1.1"/>
    </reaction>
</comment>
<dbReference type="InterPro" id="IPR055268">
    <property type="entry name" value="PCB-like"/>
</dbReference>
<dbReference type="InterPro" id="IPR013785">
    <property type="entry name" value="Aldolase_TIM"/>
</dbReference>
<dbReference type="FunFam" id="2.40.50.100:FF:000003">
    <property type="entry name" value="Acetyl-CoA carboxylase biotin carboxyl carrier protein"/>
    <property type="match status" value="1"/>
</dbReference>
<dbReference type="AlphaFoldDB" id="A0A8A4TYV4"/>
<dbReference type="InterPro" id="IPR011053">
    <property type="entry name" value="Single_hybrid_motif"/>
</dbReference>
<dbReference type="SUPFAM" id="SSF51230">
    <property type="entry name" value="Single hybrid motif"/>
    <property type="match status" value="1"/>
</dbReference>
<evidence type="ECO:0000256" key="7">
    <source>
        <dbReference type="ARBA" id="ARBA00023267"/>
    </source>
</evidence>
<dbReference type="InterPro" id="IPR000089">
    <property type="entry name" value="Biotin_lipoyl"/>
</dbReference>
<organism evidence="17 18">
    <name type="scientific">Sulfidibacter corallicola</name>
    <dbReference type="NCBI Taxonomy" id="2818388"/>
    <lineage>
        <taxon>Bacteria</taxon>
        <taxon>Pseudomonadati</taxon>
        <taxon>Acidobacteriota</taxon>
        <taxon>Holophagae</taxon>
        <taxon>Acanthopleuribacterales</taxon>
        <taxon>Acanthopleuribacteraceae</taxon>
        <taxon>Sulfidibacter</taxon>
    </lineage>
</organism>
<dbReference type="Pfam" id="PF00364">
    <property type="entry name" value="Biotin_lipoyl"/>
    <property type="match status" value="1"/>
</dbReference>
<evidence type="ECO:0000259" key="15">
    <source>
        <dbReference type="PROSITE" id="PS50979"/>
    </source>
</evidence>
<feature type="binding site" evidence="10">
    <location>
        <position position="876"/>
    </location>
    <ligand>
        <name>substrate</name>
    </ligand>
</feature>
<feature type="binding site" evidence="11">
    <location>
        <position position="741"/>
    </location>
    <ligand>
        <name>Mn(2+)</name>
        <dbReference type="ChEBI" id="CHEBI:29035"/>
    </ligand>
</feature>
<keyword evidence="5 8" id="KW-0547">Nucleotide-binding</keyword>
<feature type="binding site" evidence="10">
    <location>
        <position position="238"/>
    </location>
    <ligand>
        <name>ATP</name>
        <dbReference type="ChEBI" id="CHEBI:30616"/>
    </ligand>
</feature>
<dbReference type="InterPro" id="IPR005481">
    <property type="entry name" value="BC-like_N"/>
</dbReference>
<keyword evidence="17" id="KW-0670">Pyruvate</keyword>
<dbReference type="PROSITE" id="PS50979">
    <property type="entry name" value="BC"/>
    <property type="match status" value="1"/>
</dbReference>
<dbReference type="Gene3D" id="3.30.470.20">
    <property type="entry name" value="ATP-grasp fold, B domain"/>
    <property type="match status" value="1"/>
</dbReference>
<dbReference type="FunFam" id="3.20.20.70:FF:000033">
    <property type="entry name" value="Pyruvate carboxylase"/>
    <property type="match status" value="1"/>
</dbReference>
<dbReference type="NCBIfam" id="TIGR01235">
    <property type="entry name" value="pyruv_carbox"/>
    <property type="match status" value="1"/>
</dbReference>
<dbReference type="Gene3D" id="3.20.20.70">
    <property type="entry name" value="Aldolase class I"/>
    <property type="match status" value="1"/>
</dbReference>
<keyword evidence="3 8" id="KW-0436">Ligase</keyword>
<feature type="domain" description="Biotin carboxylation" evidence="15">
    <location>
        <begin position="3"/>
        <end position="456"/>
    </location>
</feature>
<dbReference type="GO" id="GO:0004736">
    <property type="term" value="F:pyruvate carboxylase activity"/>
    <property type="evidence" value="ECO:0007669"/>
    <property type="project" value="UniProtKB-EC"/>
</dbReference>
<evidence type="ECO:0000256" key="10">
    <source>
        <dbReference type="PIRSR" id="PIRSR001594-2"/>
    </source>
</evidence>
<dbReference type="InterPro" id="IPR016185">
    <property type="entry name" value="PreATP-grasp_dom_sf"/>
</dbReference>
<dbReference type="SUPFAM" id="SSF56059">
    <property type="entry name" value="Glutathione synthetase ATP-binding domain-like"/>
    <property type="match status" value="1"/>
</dbReference>
<keyword evidence="4 11" id="KW-0479">Metal-binding</keyword>
<dbReference type="InterPro" id="IPR005482">
    <property type="entry name" value="Biotin_COase_C"/>
</dbReference>
<evidence type="ECO:0000256" key="6">
    <source>
        <dbReference type="ARBA" id="ARBA00022840"/>
    </source>
</evidence>
<evidence type="ECO:0000256" key="4">
    <source>
        <dbReference type="ARBA" id="ARBA00022723"/>
    </source>
</evidence>
<dbReference type="InterPro" id="IPR011054">
    <property type="entry name" value="Rudment_hybrid_motif"/>
</dbReference>
<dbReference type="Pfam" id="PF00682">
    <property type="entry name" value="HMGL-like"/>
    <property type="match status" value="1"/>
</dbReference>
<dbReference type="Pfam" id="PF02785">
    <property type="entry name" value="Biotin_carb_C"/>
    <property type="match status" value="1"/>
</dbReference>
<dbReference type="InterPro" id="IPR000891">
    <property type="entry name" value="PYR_CT"/>
</dbReference>
<dbReference type="PANTHER" id="PTHR43778">
    <property type="entry name" value="PYRUVATE CARBOXYLASE"/>
    <property type="match status" value="1"/>
</dbReference>
<dbReference type="InterPro" id="IPR011764">
    <property type="entry name" value="Biotin_carboxylation_dom"/>
</dbReference>
<feature type="modified residue" description="N6-carboxylysine" evidence="12">
    <location>
        <position position="712"/>
    </location>
</feature>
<dbReference type="InterPro" id="IPR005479">
    <property type="entry name" value="CPAse_ATP-bd"/>
</dbReference>
<evidence type="ECO:0000256" key="1">
    <source>
        <dbReference type="ARBA" id="ARBA00001953"/>
    </source>
</evidence>
<accession>A0A8A4TYV4</accession>
<evidence type="ECO:0000256" key="2">
    <source>
        <dbReference type="ARBA" id="ARBA00013057"/>
    </source>
</evidence>
<dbReference type="EMBL" id="CP071793">
    <property type="protein sequence ID" value="QTD54428.1"/>
    <property type="molecule type" value="Genomic_DNA"/>
</dbReference>
<feature type="domain" description="Pyruvate carboxyltransferase" evidence="16">
    <location>
        <begin position="534"/>
        <end position="802"/>
    </location>
</feature>
<dbReference type="CDD" id="cd06850">
    <property type="entry name" value="biotinyl_domain"/>
    <property type="match status" value="1"/>
</dbReference>
<dbReference type="InterPro" id="IPR011761">
    <property type="entry name" value="ATP-grasp"/>
</dbReference>
<feature type="binding site" evidence="10">
    <location>
        <position position="119"/>
    </location>
    <ligand>
        <name>ATP</name>
        <dbReference type="ChEBI" id="CHEBI:30616"/>
    </ligand>
</feature>
<evidence type="ECO:0000313" key="17">
    <source>
        <dbReference type="EMBL" id="QTD54428.1"/>
    </source>
</evidence>
<dbReference type="PROSITE" id="PS50991">
    <property type="entry name" value="PYR_CT"/>
    <property type="match status" value="1"/>
</dbReference>
<dbReference type="InterPro" id="IPR003379">
    <property type="entry name" value="Carboxylase_cons_dom"/>
</dbReference>
<dbReference type="GO" id="GO:0005737">
    <property type="term" value="C:cytoplasm"/>
    <property type="evidence" value="ECO:0007669"/>
    <property type="project" value="TreeGrafter"/>
</dbReference>
<dbReference type="Pfam" id="PF00289">
    <property type="entry name" value="Biotin_carb_N"/>
    <property type="match status" value="1"/>
</dbReference>
<dbReference type="Proteomes" id="UP000663929">
    <property type="component" value="Chromosome"/>
</dbReference>
<dbReference type="PROSITE" id="PS50975">
    <property type="entry name" value="ATP_GRASP"/>
    <property type="match status" value="1"/>
</dbReference>
<dbReference type="SMART" id="SM00878">
    <property type="entry name" value="Biotin_carb_C"/>
    <property type="match status" value="1"/>
</dbReference>
<dbReference type="FunFam" id="3.30.470.20:FF:000012">
    <property type="entry name" value="Pyruvate carboxylase"/>
    <property type="match status" value="1"/>
</dbReference>
<feature type="domain" description="Lipoyl-binding" evidence="13">
    <location>
        <begin position="1071"/>
        <end position="1146"/>
    </location>
</feature>
<name>A0A8A4TYV4_SULCO</name>
<dbReference type="KEGG" id="scor:J3U87_29925"/>
<feature type="binding site" description="via carbamate group" evidence="11">
    <location>
        <position position="712"/>
    </location>
    <ligand>
        <name>Mn(2+)</name>
        <dbReference type="ChEBI" id="CHEBI:29035"/>
    </ligand>
</feature>
<evidence type="ECO:0000313" key="18">
    <source>
        <dbReference type="Proteomes" id="UP000663929"/>
    </source>
</evidence>
<proteinExistence type="predicted"/>
<sequence>MRPFKKVLVANRSEIAIRIFRACTELGIQTVAIYADEDRLSLHRYKADEAYLIGKSKSAVDAYLDIEGIVNLALEKDVDAIHPGYGFLAENAELARACKQAGIVFVGPPAEVLEALGDKVKARAIAQRAKVPVIPGTKDAVKTDQDALLFAKKHGFPLIIKAAHGGGGRGMTIVQNREELLDAIARSRSEASKAFGSPKVFIERYLERPKHIEVQVMADAYGNMVHLFERDCSIQRRHQKVIEIAPSRSIKPAVKDRLYRDALSICREVGYVNAGTVEFLVDKNGKHYFIEVNPRIQVEHTITEIITGRDIVQTQLRVAEGYSLDHDTIRIPGQEKVKKSGYAIQLRITAEDPTQNFAPTTGKLTAFRAGEGFGIRLDAGNGFEGAVISPHYDSLLIKLCSWSLDFDLAVTKALRAIREFRIRGVRTNLPFLENVVDHERFRSGDLDTRFIDDHPELMRFKPRKNRANKLLRYLGDLAVNGYEGIAACDKPVRLNSPPIPSVPKTAPAETAAYEVFREQGATGLSKWLLEQKRLLITDTTTRDAHQSLFATRLRSYDMFAAAHATGHLLPELFSMEMWGGATFDVSMRFLKECPWERLTRLRKLLPGTLLQMLLRSGNAVGYTNYPDNVVNRFIKVSAEKGIDVFRIFDCLNWVESMKPCIAAVAETGKIAEAAVCYTGDVSDTKREKFNLAYYLQKAKELEAAGCHILAIKDMAGLLKPRAAYMLVDALKNALQIPVHLHTHDTSGNGIATLLEATRAGVDIVDTALSSMSGTTSQPSMNALVTALYGTERETGIRNASIQQLADYWEVAREAYAPFECGLKAGTAEVYRHEIPGGQYSNLRPQAIALGLGHRWNDIKVMYRTVNDMLGEVIKVTPSSKAVGDMALFMVQNDLTPQAVLDHGKEMAFPESFVNLMKGMMGQPDGGFPAKLQKAVLKDEQPITCRPGQLLEDFDFDAAAQTLEKKFGRSFKETELVSYSLYPQVFTEYIQFVNEYGDLSVLDTPTFFYGLDVDQEKAIAIEEGKTLILKLLARSEPHEDGFRELFFELNGRPRNVMVLDKATGIEVKTNEKADPDNPKHVAAPMSGKVTELHVAQGEKVSEGQKLMTTEAMKMLNVIVAPRGGKIKRLPVAEGMQLGPGDLVAEIG</sequence>
<dbReference type="Gene3D" id="2.40.50.100">
    <property type="match status" value="1"/>
</dbReference>
<reference evidence="17" key="1">
    <citation type="submission" date="2021-03" db="EMBL/GenBank/DDBJ databases">
        <title>Acanthopleuribacteraceae sp. M133.</title>
        <authorList>
            <person name="Wang G."/>
        </authorList>
    </citation>
    <scope>NUCLEOTIDE SEQUENCE</scope>
    <source>
        <strain evidence="17">M133</strain>
    </source>
</reference>
<dbReference type="GO" id="GO:0005524">
    <property type="term" value="F:ATP binding"/>
    <property type="evidence" value="ECO:0007669"/>
    <property type="project" value="UniProtKB-UniRule"/>
</dbReference>